<dbReference type="Proteomes" id="UP000061660">
    <property type="component" value="Chromosome"/>
</dbReference>
<proteinExistence type="predicted"/>
<feature type="domain" description="SLH" evidence="2">
    <location>
        <begin position="97"/>
        <end position="160"/>
    </location>
</feature>
<dbReference type="RefSeq" id="WP_062406306.1">
    <property type="nucleotide sequence ID" value="NZ_CP013652.1"/>
</dbReference>
<dbReference type="KEGG" id="pnp:IJ22_00340"/>
<dbReference type="Pfam" id="PF00395">
    <property type="entry name" value="SLH"/>
    <property type="match status" value="1"/>
</dbReference>
<keyword evidence="1" id="KW-0732">Signal</keyword>
<dbReference type="STRING" id="162209.IJ22_00340"/>
<sequence precursor="true">MKKRLSILLSAAMAFSMLSTAAFGAGTSKSSADFSDLKDLDASAKAKFDTMISAGIFDGVGEGRFGLKDKMNRAQFAKVAALIFGLKVDTSLKASSFSDVSADDPANGYALPYIEALRGANLTDGFAQNAYNPAGEVTKEQLAAFLIRGLNKDAEAKSTAGLNDPTVSDWAKGYAALAIRLKLMDSETDGTFGGTSAATRELLVTSSYEAKQQYIPGSRNTNEPGGGAVTLTMDMPSYDITGSTQAQVKSVLQEKTDEGWRIGAVVKLKNTSGSAVRIPDYELRAKASDGTVYVLQSSASNPHSIPPQSYVELSYMTVIEVKTELDLTDLLWIDVDQNVYPKQETLLADAPIGSIVWRGKDAVIEDSALLGNWGVTFSVPGESSALKYTASRLNRQFTGQAPTYIVQLIVENPGSYTETVPDFTLGGKAEGQTFIGKRIEQEPVTLHPGERKYLHYAVTTDLNTQLTAFYVLSPESFLKQGQSTPIVYYTGRIGFRFPSSYGTPMALPAYEFGKPIAIDSLSQAVSPQLGVSLMSLDWFENEGQSFKTAVAQLKFKNPSGSPLSVPDLTAELQNAQGILYSGTRTASSVKEVLPGMGTVVTFTFTVPLSEDAARFTFRLLEQQGQQTYKFPVAETSVAVNPPAADSTLLTFYPFELKLSSWSLSAVTMANPTTRAYTFNYKFKMDLDVHTTDEVIVDPGNPKLYMQLENSEGTRIASKVYTLAGENRLMSGSQIINFDNVSSDQLEIPVTLKIYETINTPAGDAKRLLAVLKQ</sequence>
<evidence type="ECO:0000313" key="3">
    <source>
        <dbReference type="EMBL" id="ALS20426.1"/>
    </source>
</evidence>
<dbReference type="AlphaFoldDB" id="A0A0U2W4S9"/>
<name>A0A0U2W4S9_9BACL</name>
<reference evidence="4" key="1">
    <citation type="submission" date="2015-12" db="EMBL/GenBank/DDBJ databases">
        <title>Complete genome sequences of two moderately thermophilic Paenibacillus species.</title>
        <authorList>
            <person name="Butler R.III."/>
            <person name="Wang J."/>
            <person name="Stark B.C."/>
            <person name="Pombert J.-F."/>
        </authorList>
    </citation>
    <scope>NUCLEOTIDE SEQUENCE [LARGE SCALE GENOMIC DNA]</scope>
    <source>
        <strain evidence="4">32O-Y</strain>
    </source>
</reference>
<reference evidence="3 4" key="2">
    <citation type="journal article" date="2016" name="Genome Announc.">
        <title>Complete Genome Sequences of Two Interactive Moderate Thermophiles, Paenibacillus napthalenovorans 32O-Y and Paenibacillus sp. 32O-W.</title>
        <authorList>
            <person name="Butler R.R.III."/>
            <person name="Wang J."/>
            <person name="Stark B.C."/>
            <person name="Pombert J.F."/>
        </authorList>
    </citation>
    <scope>NUCLEOTIDE SEQUENCE [LARGE SCALE GENOMIC DNA]</scope>
    <source>
        <strain evidence="3 4">32O-Y</strain>
    </source>
</reference>
<gene>
    <name evidence="3" type="ORF">IJ22_00340</name>
</gene>
<accession>A0A0U2W4S9</accession>
<evidence type="ECO:0000256" key="1">
    <source>
        <dbReference type="SAM" id="SignalP"/>
    </source>
</evidence>
<keyword evidence="4" id="KW-1185">Reference proteome</keyword>
<dbReference type="EMBL" id="CP013652">
    <property type="protein sequence ID" value="ALS20426.1"/>
    <property type="molecule type" value="Genomic_DNA"/>
</dbReference>
<feature type="chain" id="PRO_5006833306" evidence="1">
    <location>
        <begin position="25"/>
        <end position="773"/>
    </location>
</feature>
<evidence type="ECO:0000259" key="2">
    <source>
        <dbReference type="PROSITE" id="PS51272"/>
    </source>
</evidence>
<dbReference type="PROSITE" id="PS51272">
    <property type="entry name" value="SLH"/>
    <property type="match status" value="2"/>
</dbReference>
<dbReference type="PATRIC" id="fig|162209.4.peg.26"/>
<organism evidence="3 4">
    <name type="scientific">Paenibacillus naphthalenovorans</name>
    <dbReference type="NCBI Taxonomy" id="162209"/>
    <lineage>
        <taxon>Bacteria</taxon>
        <taxon>Bacillati</taxon>
        <taxon>Bacillota</taxon>
        <taxon>Bacilli</taxon>
        <taxon>Bacillales</taxon>
        <taxon>Paenibacillaceae</taxon>
        <taxon>Paenibacillus</taxon>
    </lineage>
</organism>
<protein>
    <submittedName>
        <fullName evidence="3">S-layer protein</fullName>
    </submittedName>
</protein>
<evidence type="ECO:0000313" key="4">
    <source>
        <dbReference type="Proteomes" id="UP000061660"/>
    </source>
</evidence>
<dbReference type="OrthoDB" id="2545931at2"/>
<feature type="domain" description="SLH" evidence="2">
    <location>
        <begin position="31"/>
        <end position="94"/>
    </location>
</feature>
<dbReference type="InterPro" id="IPR001119">
    <property type="entry name" value="SLH_dom"/>
</dbReference>
<feature type="signal peptide" evidence="1">
    <location>
        <begin position="1"/>
        <end position="24"/>
    </location>
</feature>